<dbReference type="InterPro" id="IPR051177">
    <property type="entry name" value="CIK-Related_Protein"/>
</dbReference>
<feature type="transmembrane region" description="Helical" evidence="7">
    <location>
        <begin position="1153"/>
        <end position="1173"/>
    </location>
</feature>
<feature type="compositionally biased region" description="Acidic residues" evidence="6">
    <location>
        <begin position="660"/>
        <end position="671"/>
    </location>
</feature>
<dbReference type="GO" id="GO:0005737">
    <property type="term" value="C:cytoplasm"/>
    <property type="evidence" value="ECO:0007669"/>
    <property type="project" value="TreeGrafter"/>
</dbReference>
<dbReference type="GO" id="GO:0004672">
    <property type="term" value="F:protein kinase activity"/>
    <property type="evidence" value="ECO:0007669"/>
    <property type="project" value="InterPro"/>
</dbReference>
<dbReference type="SUPFAM" id="SSF56112">
    <property type="entry name" value="Protein kinase-like (PK-like)"/>
    <property type="match status" value="1"/>
</dbReference>
<gene>
    <name evidence="9" type="ORF">INT46_008282</name>
</gene>
<evidence type="ECO:0000259" key="8">
    <source>
        <dbReference type="PROSITE" id="PS50011"/>
    </source>
</evidence>
<evidence type="ECO:0000256" key="3">
    <source>
        <dbReference type="ARBA" id="ARBA00022989"/>
    </source>
</evidence>
<dbReference type="InterPro" id="IPR021133">
    <property type="entry name" value="HEAT_type_2"/>
</dbReference>
<feature type="transmembrane region" description="Helical" evidence="7">
    <location>
        <begin position="1080"/>
        <end position="1100"/>
    </location>
</feature>
<dbReference type="PROSITE" id="PS50077">
    <property type="entry name" value="HEAT_REPEAT"/>
    <property type="match status" value="1"/>
</dbReference>
<dbReference type="PROSITE" id="PS50011">
    <property type="entry name" value="PROTEIN_KINASE_DOM"/>
    <property type="match status" value="1"/>
</dbReference>
<keyword evidence="3 7" id="KW-1133">Transmembrane helix</keyword>
<feature type="domain" description="Protein kinase" evidence="8">
    <location>
        <begin position="9"/>
        <end position="277"/>
    </location>
</feature>
<dbReference type="GO" id="GO:0005524">
    <property type="term" value="F:ATP binding"/>
    <property type="evidence" value="ECO:0007669"/>
    <property type="project" value="InterPro"/>
</dbReference>
<dbReference type="InterPro" id="IPR016024">
    <property type="entry name" value="ARM-type_fold"/>
</dbReference>
<dbReference type="PANTHER" id="PTHR12984">
    <property type="entry name" value="SCY1-RELATED S/T PROTEIN KINASE-LIKE"/>
    <property type="match status" value="1"/>
</dbReference>
<evidence type="ECO:0000256" key="1">
    <source>
        <dbReference type="ARBA" id="ARBA00004141"/>
    </source>
</evidence>
<comment type="subcellular location">
    <subcellularLocation>
        <location evidence="1">Membrane</location>
        <topology evidence="1">Multi-pass membrane protein</topology>
    </subcellularLocation>
</comment>
<evidence type="ECO:0000256" key="2">
    <source>
        <dbReference type="ARBA" id="ARBA00022692"/>
    </source>
</evidence>
<evidence type="ECO:0000256" key="4">
    <source>
        <dbReference type="ARBA" id="ARBA00023136"/>
    </source>
</evidence>
<name>A0A8H7VFY9_9FUNG</name>
<reference evidence="9" key="1">
    <citation type="submission" date="2020-12" db="EMBL/GenBank/DDBJ databases">
        <title>Metabolic potential, ecology and presence of endohyphal bacteria is reflected in genomic diversity of Mucoromycotina.</title>
        <authorList>
            <person name="Muszewska A."/>
            <person name="Okrasinska A."/>
            <person name="Steczkiewicz K."/>
            <person name="Drgas O."/>
            <person name="Orlowska M."/>
            <person name="Perlinska-Lenart U."/>
            <person name="Aleksandrzak-Piekarczyk T."/>
            <person name="Szatraj K."/>
            <person name="Zielenkiewicz U."/>
            <person name="Pilsyk S."/>
            <person name="Malc E."/>
            <person name="Mieczkowski P."/>
            <person name="Kruszewska J.S."/>
            <person name="Biernat P."/>
            <person name="Pawlowska J."/>
        </authorList>
    </citation>
    <scope>NUCLEOTIDE SEQUENCE</scope>
    <source>
        <strain evidence="9">CBS 226.32</strain>
    </source>
</reference>
<feature type="transmembrane region" description="Helical" evidence="7">
    <location>
        <begin position="997"/>
        <end position="1015"/>
    </location>
</feature>
<protein>
    <recommendedName>
        <fullName evidence="8">Protein kinase domain-containing protein</fullName>
    </recommendedName>
</protein>
<dbReference type="InterPro" id="IPR025256">
    <property type="entry name" value="TM7S3/TM198-like_dom"/>
</dbReference>
<accession>A0A8H7VFY9</accession>
<proteinExistence type="predicted"/>
<dbReference type="InterPro" id="IPR011009">
    <property type="entry name" value="Kinase-like_dom_sf"/>
</dbReference>
<feature type="compositionally biased region" description="Basic and acidic residues" evidence="6">
    <location>
        <begin position="786"/>
        <end position="802"/>
    </location>
</feature>
<feature type="region of interest" description="Disordered" evidence="6">
    <location>
        <begin position="771"/>
        <end position="802"/>
    </location>
</feature>
<dbReference type="GO" id="GO:0006409">
    <property type="term" value="P:tRNA export from nucleus"/>
    <property type="evidence" value="ECO:0007669"/>
    <property type="project" value="TreeGrafter"/>
</dbReference>
<comment type="caution">
    <text evidence="9">The sequence shown here is derived from an EMBL/GenBank/DDBJ whole genome shotgun (WGS) entry which is preliminary data.</text>
</comment>
<organism evidence="9 10">
    <name type="scientific">Mucor plumbeus</name>
    <dbReference type="NCBI Taxonomy" id="97098"/>
    <lineage>
        <taxon>Eukaryota</taxon>
        <taxon>Fungi</taxon>
        <taxon>Fungi incertae sedis</taxon>
        <taxon>Mucoromycota</taxon>
        <taxon>Mucoromycotina</taxon>
        <taxon>Mucoromycetes</taxon>
        <taxon>Mucorales</taxon>
        <taxon>Mucorineae</taxon>
        <taxon>Mucoraceae</taxon>
        <taxon>Mucor</taxon>
    </lineage>
</organism>
<dbReference type="AlphaFoldDB" id="A0A8H7VFY9"/>
<dbReference type="GO" id="GO:0016020">
    <property type="term" value="C:membrane"/>
    <property type="evidence" value="ECO:0007669"/>
    <property type="project" value="UniProtKB-SubCell"/>
</dbReference>
<evidence type="ECO:0000313" key="9">
    <source>
        <dbReference type="EMBL" id="KAG2215048.1"/>
    </source>
</evidence>
<feature type="region of interest" description="Disordered" evidence="6">
    <location>
        <begin position="660"/>
        <end position="717"/>
    </location>
</feature>
<feature type="transmembrane region" description="Helical" evidence="7">
    <location>
        <begin position="1112"/>
        <end position="1133"/>
    </location>
</feature>
<keyword evidence="2 7" id="KW-0812">Transmembrane</keyword>
<feature type="transmembrane region" description="Helical" evidence="7">
    <location>
        <begin position="1052"/>
        <end position="1068"/>
    </location>
</feature>
<evidence type="ECO:0000256" key="7">
    <source>
        <dbReference type="SAM" id="Phobius"/>
    </source>
</evidence>
<dbReference type="Proteomes" id="UP000650833">
    <property type="component" value="Unassembled WGS sequence"/>
</dbReference>
<dbReference type="EMBL" id="JAEPRC010000015">
    <property type="protein sequence ID" value="KAG2215048.1"/>
    <property type="molecule type" value="Genomic_DNA"/>
</dbReference>
<evidence type="ECO:0000256" key="6">
    <source>
        <dbReference type="SAM" id="MobiDB-lite"/>
    </source>
</evidence>
<keyword evidence="4 7" id="KW-0472">Membrane</keyword>
<dbReference type="Gene3D" id="1.25.10.10">
    <property type="entry name" value="Leucine-rich Repeat Variant"/>
    <property type="match status" value="1"/>
</dbReference>
<dbReference type="SUPFAM" id="SSF48371">
    <property type="entry name" value="ARM repeat"/>
    <property type="match status" value="1"/>
</dbReference>
<dbReference type="PANTHER" id="PTHR12984:SF3">
    <property type="entry name" value="N-TERMINAL KINASE-LIKE PROTEIN"/>
    <property type="match status" value="1"/>
</dbReference>
<dbReference type="InterPro" id="IPR000719">
    <property type="entry name" value="Prot_kinase_dom"/>
</dbReference>
<feature type="repeat" description="HEAT" evidence="5">
    <location>
        <begin position="437"/>
        <end position="474"/>
    </location>
</feature>
<feature type="region of interest" description="Disordered" evidence="6">
    <location>
        <begin position="927"/>
        <end position="949"/>
    </location>
</feature>
<dbReference type="Pfam" id="PF13886">
    <property type="entry name" value="TM7S3_TM198"/>
    <property type="match status" value="1"/>
</dbReference>
<feature type="transmembrane region" description="Helical" evidence="7">
    <location>
        <begin position="1027"/>
        <end position="1047"/>
    </location>
</feature>
<feature type="compositionally biased region" description="Polar residues" evidence="6">
    <location>
        <begin position="771"/>
        <end position="784"/>
    </location>
</feature>
<dbReference type="OrthoDB" id="447103at2759"/>
<feature type="region of interest" description="Disordered" evidence="6">
    <location>
        <begin position="604"/>
        <end position="626"/>
    </location>
</feature>
<dbReference type="Gene3D" id="3.30.200.20">
    <property type="entry name" value="Phosphorylase Kinase, domain 1"/>
    <property type="match status" value="1"/>
</dbReference>
<keyword evidence="10" id="KW-1185">Reference proteome</keyword>
<dbReference type="InterPro" id="IPR011989">
    <property type="entry name" value="ARM-like"/>
</dbReference>
<sequence>MAFFSGIVKSSLHLLGKDSSGFGYSIGNKVEFYSDQSIWSLHHGTKKEDGSEVSIFVFDCQKNRDKVQLARNAFKRIRTMRHPDVLRYLDGIETEQSIMFVTDPIEPLSNQLNQDPDKNLVLWGLYKVANAIKFLNNDCDMVHGNVRISSIFTNKAGEWKLGGFEILCSMKEESPIILTFGGIVPDAQRYATPEVKKSGWTAIKDLPSGVVDSYHLGCLIYEAYNNRFETTDSLLSQKGSIPGNMQRIYTLLLSPSFRKRANADMFLDEGLKPRGFFSSDFVKVNLFLENISIKEQGEKEGFFRQLDSTIDSFPSEFAKHKILPELIKAFEFGSGGAKALSAIVKVGEHLSDEEYESVVIQPIIRMFASPDRAIRVSLLENMPKFIDHMTNKMITNQVFPHIATGFSDTIPIIREQTIKSTLLIVPKLSERIINYELLKYLAKLQMDPEPGIRTNTVICLGKIAKYLSESTRKKVLVSGFTRSLRDGFHHARIASLMALNATIEYYDAQECASKILPVVSVMLIDKEKPVRDQAFKVMNAFVIKVKEFAERMPDTAIVEQLNTPTSEEAAVAAAQGAGMAGVLGGATKGIAGWAVSSLQSRFSSPSGEIGNPINSQGSTPVIENNSNNTTQKIASMQLSINSSNNNNNNRTLIEEDDIEDSNGWDQEESDPFDFNQPVDNDEEDNKEDNAWDSFDQPASVAFSPPPLHKSAASPVSSFGSYPSSFGAGGNGQNPKAQGSMKLGHKTKTFVLVDLDLDSNSNVDAFVTQIASETKPSSSSIQAQGGNKDDRKAELERRREERRQRMAELREKKKGGLVSCTTFPTKTVHEVQSRSTATGIPTHFAVLSKRGDDDNEDQEVIDDLDLYQNWASMCRSGVNKNNALIAATASDQDAATASIDNLSLNNLWKTVTETVNCGGGHAMTVTRTTTVSKSTSTSKPSSSSSSGKKTCTGQCWSDYLWHTYGDSVSPAQGFAGIVCILAGLYFQILGFRFFRPTLGLVGFVFFATMTWIGLVNNEPAGGYPLGDLIYICVSAGLGIFGAIFLIFLWPVGVYCLACLGGFYLAVYFLSWKEDLVITIKVARICFIIGLSVFGPILLFFVESYMVLFTTALMGSYLFYFGLDFFAHTGFINPWMLIFDGNTKHHNVYLMSTPVYVMLAFVIVSTIISFCWQYYYCIVCLKIRFGINTPKEEKPEEKPEPKEEPAPQYVCMPPPYYSPQPMFMQNVNAAHYGQIPHC</sequence>
<evidence type="ECO:0000256" key="5">
    <source>
        <dbReference type="PROSITE-ProRule" id="PRU00103"/>
    </source>
</evidence>
<evidence type="ECO:0000313" key="10">
    <source>
        <dbReference type="Proteomes" id="UP000650833"/>
    </source>
</evidence>
<dbReference type="Gene3D" id="1.10.510.10">
    <property type="entry name" value="Transferase(Phosphotransferase) domain 1"/>
    <property type="match status" value="1"/>
</dbReference>
<feature type="transmembrane region" description="Helical" evidence="7">
    <location>
        <begin position="972"/>
        <end position="990"/>
    </location>
</feature>